<dbReference type="EMBL" id="HBUE01008151">
    <property type="protein sequence ID" value="CAG6446989.1"/>
    <property type="molecule type" value="Transcribed_RNA"/>
</dbReference>
<dbReference type="EMBL" id="HBUE01227571">
    <property type="protein sequence ID" value="CAG6542957.1"/>
    <property type="molecule type" value="Transcribed_RNA"/>
</dbReference>
<dbReference type="EMBL" id="HBUE01008153">
    <property type="protein sequence ID" value="CAG6446999.1"/>
    <property type="molecule type" value="Transcribed_RNA"/>
</dbReference>
<dbReference type="EMBL" id="HBUE01227572">
    <property type="protein sequence ID" value="CAG6542959.1"/>
    <property type="molecule type" value="Transcribed_RNA"/>
</dbReference>
<sequence>MMRRRKWRFFRTIWIPCRTRTSSRTRTLRTISSRRITKTLWSTSTVRNRSLVHRKSTRVRLRFWCPTMTATRSRRKSLLRRYPGSTTPSQIPKCSAKGIRTLSGTTKNMALYRQRSSAIPHYQRSTTHKPHQSTTCPRRRTSRVT</sequence>
<dbReference type="EMBL" id="HBUE01008155">
    <property type="protein sequence ID" value="CAG6447006.1"/>
    <property type="molecule type" value="Transcribed_RNA"/>
</dbReference>
<dbReference type="EMBL" id="HBUE01008157">
    <property type="protein sequence ID" value="CAG6447018.1"/>
    <property type="molecule type" value="Transcribed_RNA"/>
</dbReference>
<protein>
    <submittedName>
        <fullName evidence="2">(northern house mosquito) hypothetical protein</fullName>
    </submittedName>
</protein>
<evidence type="ECO:0000256" key="1">
    <source>
        <dbReference type="SAM" id="MobiDB-lite"/>
    </source>
</evidence>
<dbReference type="AlphaFoldDB" id="A0A8D8A084"/>
<dbReference type="EMBL" id="HBUE01334320">
    <property type="protein sequence ID" value="CAG6595074.1"/>
    <property type="molecule type" value="Transcribed_RNA"/>
</dbReference>
<reference evidence="2" key="1">
    <citation type="submission" date="2021-05" db="EMBL/GenBank/DDBJ databases">
        <authorList>
            <person name="Alioto T."/>
            <person name="Alioto T."/>
            <person name="Gomez Garrido J."/>
        </authorList>
    </citation>
    <scope>NUCLEOTIDE SEQUENCE</scope>
</reference>
<dbReference type="EMBL" id="HBUE01334316">
    <property type="protein sequence ID" value="CAG6595066.1"/>
    <property type="molecule type" value="Transcribed_RNA"/>
</dbReference>
<feature type="compositionally biased region" description="Basic residues" evidence="1">
    <location>
        <begin position="126"/>
        <end position="145"/>
    </location>
</feature>
<dbReference type="EMBL" id="HBUE01334322">
    <property type="protein sequence ID" value="CAG6595078.1"/>
    <property type="molecule type" value="Transcribed_RNA"/>
</dbReference>
<dbReference type="EMBL" id="HBUE01334319">
    <property type="protein sequence ID" value="CAG6595072.1"/>
    <property type="molecule type" value="Transcribed_RNA"/>
</dbReference>
<dbReference type="EMBL" id="HBUE01008156">
    <property type="protein sequence ID" value="CAG6447012.1"/>
    <property type="molecule type" value="Transcribed_RNA"/>
</dbReference>
<dbReference type="EMBL" id="HBUE01227568">
    <property type="protein sequence ID" value="CAG6542951.1"/>
    <property type="molecule type" value="Transcribed_RNA"/>
</dbReference>
<accession>A0A8D8A084</accession>
<organism evidence="2">
    <name type="scientific">Culex pipiens</name>
    <name type="common">House mosquito</name>
    <dbReference type="NCBI Taxonomy" id="7175"/>
    <lineage>
        <taxon>Eukaryota</taxon>
        <taxon>Metazoa</taxon>
        <taxon>Ecdysozoa</taxon>
        <taxon>Arthropoda</taxon>
        <taxon>Hexapoda</taxon>
        <taxon>Insecta</taxon>
        <taxon>Pterygota</taxon>
        <taxon>Neoptera</taxon>
        <taxon>Endopterygota</taxon>
        <taxon>Diptera</taxon>
        <taxon>Nematocera</taxon>
        <taxon>Culicoidea</taxon>
        <taxon>Culicidae</taxon>
        <taxon>Culicinae</taxon>
        <taxon>Culicini</taxon>
        <taxon>Culex</taxon>
        <taxon>Culex</taxon>
    </lineage>
</organism>
<feature type="region of interest" description="Disordered" evidence="1">
    <location>
        <begin position="118"/>
        <end position="145"/>
    </location>
</feature>
<dbReference type="EMBL" id="HBUE01008152">
    <property type="protein sequence ID" value="CAG6446993.1"/>
    <property type="molecule type" value="Transcribed_RNA"/>
</dbReference>
<dbReference type="EMBL" id="HBUE01334317">
    <property type="protein sequence ID" value="CAG6595068.1"/>
    <property type="molecule type" value="Transcribed_RNA"/>
</dbReference>
<evidence type="ECO:0000313" key="2">
    <source>
        <dbReference type="EMBL" id="CAG6446989.1"/>
    </source>
</evidence>
<dbReference type="EMBL" id="HBUE01227569">
    <property type="protein sequence ID" value="CAG6542953.1"/>
    <property type="molecule type" value="Transcribed_RNA"/>
</dbReference>
<dbReference type="EMBL" id="HBUE01334321">
    <property type="protein sequence ID" value="CAG6595076.1"/>
    <property type="molecule type" value="Transcribed_RNA"/>
</dbReference>
<name>A0A8D8A084_CULPI</name>
<dbReference type="EMBL" id="HBUE01334318">
    <property type="protein sequence ID" value="CAG6595070.1"/>
    <property type="molecule type" value="Transcribed_RNA"/>
</dbReference>
<dbReference type="EMBL" id="HBUE01334323">
    <property type="protein sequence ID" value="CAG6595080.1"/>
    <property type="molecule type" value="Transcribed_RNA"/>
</dbReference>
<dbReference type="EMBL" id="HBUE01227566">
    <property type="protein sequence ID" value="CAG6542947.1"/>
    <property type="molecule type" value="Transcribed_RNA"/>
</dbReference>
<proteinExistence type="predicted"/>
<dbReference type="EMBL" id="HBUE01227567">
    <property type="protein sequence ID" value="CAG6542949.1"/>
    <property type="molecule type" value="Transcribed_RNA"/>
</dbReference>
<dbReference type="EMBL" id="HBUE01227565">
    <property type="protein sequence ID" value="CAG6542945.1"/>
    <property type="molecule type" value="Transcribed_RNA"/>
</dbReference>
<dbReference type="EMBL" id="HBUE01227570">
    <property type="protein sequence ID" value="CAG6542955.1"/>
    <property type="molecule type" value="Transcribed_RNA"/>
</dbReference>